<accession>A0ABP7BGR3</accession>
<name>A0ABP7BGR3_9MICO</name>
<dbReference type="RefSeq" id="WP_344779157.1">
    <property type="nucleotide sequence ID" value="NZ_BAAAYV010000007.1"/>
</dbReference>
<dbReference type="EMBL" id="BAAAYV010000007">
    <property type="protein sequence ID" value="GAA3658374.1"/>
    <property type="molecule type" value="Genomic_DNA"/>
</dbReference>
<gene>
    <name evidence="1" type="ORF">GCM10022202_18590</name>
</gene>
<protein>
    <recommendedName>
        <fullName evidence="3">DUF222 domain-containing protein</fullName>
    </recommendedName>
</protein>
<evidence type="ECO:0000313" key="2">
    <source>
        <dbReference type="Proteomes" id="UP001410795"/>
    </source>
</evidence>
<dbReference type="Proteomes" id="UP001410795">
    <property type="component" value="Unassembled WGS sequence"/>
</dbReference>
<keyword evidence="2" id="KW-1185">Reference proteome</keyword>
<organism evidence="1 2">
    <name type="scientific">Microbacterium marinilacus</name>
    <dbReference type="NCBI Taxonomy" id="415209"/>
    <lineage>
        <taxon>Bacteria</taxon>
        <taxon>Bacillati</taxon>
        <taxon>Actinomycetota</taxon>
        <taxon>Actinomycetes</taxon>
        <taxon>Micrococcales</taxon>
        <taxon>Microbacteriaceae</taxon>
        <taxon>Microbacterium</taxon>
    </lineage>
</organism>
<proteinExistence type="predicted"/>
<evidence type="ECO:0008006" key="3">
    <source>
        <dbReference type="Google" id="ProtNLM"/>
    </source>
</evidence>
<reference evidence="2" key="1">
    <citation type="journal article" date="2019" name="Int. J. Syst. Evol. Microbiol.">
        <title>The Global Catalogue of Microorganisms (GCM) 10K type strain sequencing project: providing services to taxonomists for standard genome sequencing and annotation.</title>
        <authorList>
            <consortium name="The Broad Institute Genomics Platform"/>
            <consortium name="The Broad Institute Genome Sequencing Center for Infectious Disease"/>
            <person name="Wu L."/>
            <person name="Ma J."/>
        </authorList>
    </citation>
    <scope>NUCLEOTIDE SEQUENCE [LARGE SCALE GENOMIC DNA]</scope>
    <source>
        <strain evidence="2">JCM 16546</strain>
    </source>
</reference>
<evidence type="ECO:0000313" key="1">
    <source>
        <dbReference type="EMBL" id="GAA3658374.1"/>
    </source>
</evidence>
<sequence length="142" mass="14853">MPGRSEWSGKRYGEHGDLVTAFLDEVAVRSLDEWRALGSGGLGRSLERTAAIAVLVDADIPEPARAAVSRAADRAYGALGLQESDFGSPYPLGRVRTGISTAAMAIAAGDRLEARSRELLLRPFADAGFVSAAAALAKPAMP</sequence>
<comment type="caution">
    <text evidence="1">The sequence shown here is derived from an EMBL/GenBank/DDBJ whole genome shotgun (WGS) entry which is preliminary data.</text>
</comment>